<dbReference type="InterPro" id="IPR008972">
    <property type="entry name" value="Cupredoxin"/>
</dbReference>
<gene>
    <name evidence="17" type="ORF">B2J93_8535</name>
</gene>
<feature type="domain" description="Plastocyanin-like" evidence="15">
    <location>
        <begin position="446"/>
        <end position="590"/>
    </location>
</feature>
<dbReference type="FunFam" id="2.60.40.420:FF:000046">
    <property type="entry name" value="Multicopper oxidase"/>
    <property type="match status" value="1"/>
</dbReference>
<evidence type="ECO:0000256" key="12">
    <source>
        <dbReference type="SAM" id="MobiDB-lite"/>
    </source>
</evidence>
<dbReference type="CDD" id="cd13854">
    <property type="entry name" value="CuRO_1_MaLCC_like"/>
    <property type="match status" value="1"/>
</dbReference>
<dbReference type="Gene3D" id="2.60.40.420">
    <property type="entry name" value="Cupredoxins - blue copper proteins"/>
    <property type="match status" value="3"/>
</dbReference>
<dbReference type="InterPro" id="IPR001117">
    <property type="entry name" value="Cu-oxidase_2nd"/>
</dbReference>
<dbReference type="Pfam" id="PF07732">
    <property type="entry name" value="Cu-oxidase_3"/>
    <property type="match status" value="1"/>
</dbReference>
<dbReference type="PANTHER" id="PTHR11709:SF87">
    <property type="entry name" value="LACCASE"/>
    <property type="match status" value="1"/>
</dbReference>
<dbReference type="CDD" id="cd13901">
    <property type="entry name" value="CuRO_3_MaLCC_like"/>
    <property type="match status" value="1"/>
</dbReference>
<keyword evidence="11" id="KW-0439">Lignin degradation</keyword>
<evidence type="ECO:0000256" key="9">
    <source>
        <dbReference type="ARBA" id="ARBA00023157"/>
    </source>
</evidence>
<keyword evidence="9" id="KW-1015">Disulfide bond</keyword>
<dbReference type="AlphaFoldDB" id="A0A218YY69"/>
<evidence type="ECO:0000256" key="11">
    <source>
        <dbReference type="ARBA" id="ARBA00023185"/>
    </source>
</evidence>
<keyword evidence="18" id="KW-1185">Reference proteome</keyword>
<dbReference type="STRING" id="503106.A0A218YY69"/>
<evidence type="ECO:0000256" key="7">
    <source>
        <dbReference type="ARBA" id="ARBA00023002"/>
    </source>
</evidence>
<feature type="region of interest" description="Disordered" evidence="12">
    <location>
        <begin position="26"/>
        <end position="65"/>
    </location>
</feature>
<dbReference type="Pfam" id="PF07731">
    <property type="entry name" value="Cu-oxidase_2"/>
    <property type="match status" value="1"/>
</dbReference>
<sequence>MLFGALFSGLLVLGLGSASVLPGASRDIGERGQHNGNGWRKGVGWGQNPHRNYHGGQNGGWGQKNCQHGPASRSCWGGDFTVETDSEARWPTTGKTVRYQLDITNQTLSPDGTPRQMLLVNGQYPGPVITADWGDLLEIHVTNSMQDNGTSIHWHGFTQVGTNTEDGVNGVTECPIAPGSTRTYRFRATQYHSHFSHQYGDGIVGTMVIHGPSSADYDLDLGPVAITDFYYEQMTALGGVADGSVIIPGHFGPPTPDNGLINGAIMNPAKTGGHYFNTTLIPGKKYKLRLVNTAVDNAFMVSLDSHKLTVIQADFVPIVPYETDWIFVAIGQRYDVVFTAGQKPDNYWFRAEVQAGCGTNANNKNILGIFNYKKVPLALPTSLPVATYTEGCYDEAKLEPVLKKSVPRREFEKVYGPNSTSTLTVGLTQNEQKIFFWTINGNSINVDWEEPTLKYIAEGNSTFTDNKALGIIEIPHANVFTFWVIQNQNAIAHPIHLHGHDMFVLGTSLAADVAPPVDASTPSPPTYFSASQLDGLNFDKPTRRDVAMLPANGWLVIAFETDNPGAWLMHCHIAWHVSEGLAVQFLERKQDIPGAMVNGLEQVGENCKAWDAWYGARPPTKADSGL</sequence>
<evidence type="ECO:0000256" key="1">
    <source>
        <dbReference type="ARBA" id="ARBA00000349"/>
    </source>
</evidence>
<evidence type="ECO:0000313" key="17">
    <source>
        <dbReference type="EMBL" id="OWO99915.1"/>
    </source>
</evidence>
<dbReference type="Pfam" id="PF00394">
    <property type="entry name" value="Cu-oxidase"/>
    <property type="match status" value="1"/>
</dbReference>
<comment type="similarity">
    <text evidence="3">Belongs to the multicopper oxidase family.</text>
</comment>
<dbReference type="CDD" id="cd13880">
    <property type="entry name" value="CuRO_2_MaLCC_like"/>
    <property type="match status" value="1"/>
</dbReference>
<feature type="domain" description="Plastocyanin-like" evidence="16">
    <location>
        <begin position="103"/>
        <end position="213"/>
    </location>
</feature>
<keyword evidence="8" id="KW-0186">Copper</keyword>
<comment type="caution">
    <text evidence="17">The sequence shown here is derived from an EMBL/GenBank/DDBJ whole genome shotgun (WGS) entry which is preliminary data.</text>
</comment>
<evidence type="ECO:0000256" key="2">
    <source>
        <dbReference type="ARBA" id="ARBA00001935"/>
    </source>
</evidence>
<dbReference type="InterPro" id="IPR002355">
    <property type="entry name" value="Cu_oxidase_Cu_BS"/>
</dbReference>
<feature type="domain" description="Plastocyanin-like" evidence="14">
    <location>
        <begin position="223"/>
        <end position="374"/>
    </location>
</feature>
<dbReference type="GO" id="GO:0005507">
    <property type="term" value="F:copper ion binding"/>
    <property type="evidence" value="ECO:0007669"/>
    <property type="project" value="InterPro"/>
</dbReference>
<evidence type="ECO:0000313" key="18">
    <source>
        <dbReference type="Proteomes" id="UP000242519"/>
    </source>
</evidence>
<dbReference type="EC" id="1.10.3.2" evidence="4"/>
<evidence type="ECO:0000256" key="13">
    <source>
        <dbReference type="SAM" id="SignalP"/>
    </source>
</evidence>
<dbReference type="GO" id="GO:0052716">
    <property type="term" value="F:hydroquinone:oxygen oxidoreductase activity"/>
    <property type="evidence" value="ECO:0007669"/>
    <property type="project" value="UniProtKB-EC"/>
</dbReference>
<protein>
    <recommendedName>
        <fullName evidence="4">laccase</fullName>
        <ecNumber evidence="4">1.10.3.2</ecNumber>
    </recommendedName>
</protein>
<dbReference type="PANTHER" id="PTHR11709">
    <property type="entry name" value="MULTI-COPPER OXIDASE"/>
    <property type="match status" value="1"/>
</dbReference>
<accession>A0A218YY69</accession>
<comment type="catalytic activity">
    <reaction evidence="1">
        <text>4 hydroquinone + O2 = 4 benzosemiquinone + 2 H2O</text>
        <dbReference type="Rhea" id="RHEA:11276"/>
        <dbReference type="ChEBI" id="CHEBI:15377"/>
        <dbReference type="ChEBI" id="CHEBI:15379"/>
        <dbReference type="ChEBI" id="CHEBI:17594"/>
        <dbReference type="ChEBI" id="CHEBI:17977"/>
        <dbReference type="EC" id="1.10.3.2"/>
    </reaction>
</comment>
<dbReference type="PROSITE" id="PS00079">
    <property type="entry name" value="MULTICOPPER_OXIDASE1"/>
    <property type="match status" value="1"/>
</dbReference>
<dbReference type="InterPro" id="IPR045087">
    <property type="entry name" value="Cu-oxidase_fam"/>
</dbReference>
<dbReference type="InParanoid" id="A0A218YY69"/>
<dbReference type="InterPro" id="IPR011706">
    <property type="entry name" value="Cu-oxidase_C"/>
</dbReference>
<evidence type="ECO:0000256" key="10">
    <source>
        <dbReference type="ARBA" id="ARBA00023180"/>
    </source>
</evidence>
<keyword evidence="6 13" id="KW-0732">Signal</keyword>
<name>A0A218YY69_9HELO</name>
<dbReference type="GO" id="GO:0046274">
    <property type="term" value="P:lignin catabolic process"/>
    <property type="evidence" value="ECO:0007669"/>
    <property type="project" value="UniProtKB-KW"/>
</dbReference>
<evidence type="ECO:0000256" key="4">
    <source>
        <dbReference type="ARBA" id="ARBA00012297"/>
    </source>
</evidence>
<dbReference type="EMBL" id="MZNU01000341">
    <property type="protein sequence ID" value="OWO99915.1"/>
    <property type="molecule type" value="Genomic_DNA"/>
</dbReference>
<comment type="cofactor">
    <cofactor evidence="2">
        <name>Cu cation</name>
        <dbReference type="ChEBI" id="CHEBI:23378"/>
    </cofactor>
</comment>
<keyword evidence="5" id="KW-0479">Metal-binding</keyword>
<evidence type="ECO:0000256" key="5">
    <source>
        <dbReference type="ARBA" id="ARBA00022723"/>
    </source>
</evidence>
<evidence type="ECO:0000256" key="3">
    <source>
        <dbReference type="ARBA" id="ARBA00010609"/>
    </source>
</evidence>
<dbReference type="OrthoDB" id="2121828at2759"/>
<keyword evidence="7" id="KW-0560">Oxidoreductase</keyword>
<dbReference type="InterPro" id="IPR033138">
    <property type="entry name" value="Cu_oxidase_CS"/>
</dbReference>
<dbReference type="SUPFAM" id="SSF49503">
    <property type="entry name" value="Cupredoxins"/>
    <property type="match status" value="3"/>
</dbReference>
<evidence type="ECO:0000256" key="8">
    <source>
        <dbReference type="ARBA" id="ARBA00023008"/>
    </source>
</evidence>
<feature type="chain" id="PRO_5012239683" description="laccase" evidence="13">
    <location>
        <begin position="19"/>
        <end position="626"/>
    </location>
</feature>
<proteinExistence type="inferred from homology"/>
<evidence type="ECO:0000256" key="6">
    <source>
        <dbReference type="ARBA" id="ARBA00022729"/>
    </source>
</evidence>
<evidence type="ECO:0000259" key="16">
    <source>
        <dbReference type="Pfam" id="PF07732"/>
    </source>
</evidence>
<dbReference type="PROSITE" id="PS00080">
    <property type="entry name" value="MULTICOPPER_OXIDASE2"/>
    <property type="match status" value="1"/>
</dbReference>
<feature type="signal peptide" evidence="13">
    <location>
        <begin position="1"/>
        <end position="18"/>
    </location>
</feature>
<reference evidence="17 18" key="1">
    <citation type="submission" date="2017-04" db="EMBL/GenBank/DDBJ databases">
        <title>Draft genome sequence of Marssonina coronaria NL1: causal agent of apple blotch.</title>
        <authorList>
            <person name="Cheng Q."/>
        </authorList>
    </citation>
    <scope>NUCLEOTIDE SEQUENCE [LARGE SCALE GENOMIC DNA]</scope>
    <source>
        <strain evidence="17 18">NL1</strain>
    </source>
</reference>
<keyword evidence="10" id="KW-0325">Glycoprotein</keyword>
<dbReference type="FunFam" id="2.60.40.420:FF:000045">
    <property type="entry name" value="Laccase 2"/>
    <property type="match status" value="1"/>
</dbReference>
<organism evidence="17 18">
    <name type="scientific">Diplocarpon coronariae</name>
    <dbReference type="NCBI Taxonomy" id="2795749"/>
    <lineage>
        <taxon>Eukaryota</taxon>
        <taxon>Fungi</taxon>
        <taxon>Dikarya</taxon>
        <taxon>Ascomycota</taxon>
        <taxon>Pezizomycotina</taxon>
        <taxon>Leotiomycetes</taxon>
        <taxon>Helotiales</taxon>
        <taxon>Drepanopezizaceae</taxon>
        <taxon>Diplocarpon</taxon>
    </lineage>
</organism>
<dbReference type="Proteomes" id="UP000242519">
    <property type="component" value="Unassembled WGS sequence"/>
</dbReference>
<evidence type="ECO:0000259" key="14">
    <source>
        <dbReference type="Pfam" id="PF00394"/>
    </source>
</evidence>
<dbReference type="InterPro" id="IPR011707">
    <property type="entry name" value="Cu-oxidase-like_N"/>
</dbReference>
<evidence type="ECO:0000259" key="15">
    <source>
        <dbReference type="Pfam" id="PF07731"/>
    </source>
</evidence>
<dbReference type="FunFam" id="2.60.40.420:FF:000021">
    <property type="entry name" value="Extracellular dihydrogeodin oxidase/laccase"/>
    <property type="match status" value="1"/>
</dbReference>